<evidence type="ECO:0000313" key="5">
    <source>
        <dbReference type="Proteomes" id="UP001556367"/>
    </source>
</evidence>
<dbReference type="PANTHER" id="PTHR10366">
    <property type="entry name" value="NAD DEPENDENT EPIMERASE/DEHYDRATASE"/>
    <property type="match status" value="1"/>
</dbReference>
<organism evidence="4 5">
    <name type="scientific">Hohenbuehelia grisea</name>
    <dbReference type="NCBI Taxonomy" id="104357"/>
    <lineage>
        <taxon>Eukaryota</taxon>
        <taxon>Fungi</taxon>
        <taxon>Dikarya</taxon>
        <taxon>Basidiomycota</taxon>
        <taxon>Agaricomycotina</taxon>
        <taxon>Agaricomycetes</taxon>
        <taxon>Agaricomycetidae</taxon>
        <taxon>Agaricales</taxon>
        <taxon>Pleurotineae</taxon>
        <taxon>Pleurotaceae</taxon>
        <taxon>Hohenbuehelia</taxon>
    </lineage>
</organism>
<dbReference type="InterPro" id="IPR036291">
    <property type="entry name" value="NAD(P)-bd_dom_sf"/>
</dbReference>
<evidence type="ECO:0000256" key="1">
    <source>
        <dbReference type="ARBA" id="ARBA00023002"/>
    </source>
</evidence>
<keyword evidence="5" id="KW-1185">Reference proteome</keyword>
<name>A0ABR3JAZ9_9AGAR</name>
<dbReference type="InterPro" id="IPR001509">
    <property type="entry name" value="Epimerase_deHydtase"/>
</dbReference>
<dbReference type="Gene3D" id="3.40.50.720">
    <property type="entry name" value="NAD(P)-binding Rossmann-like Domain"/>
    <property type="match status" value="1"/>
</dbReference>
<dbReference type="Proteomes" id="UP001556367">
    <property type="component" value="Unassembled WGS sequence"/>
</dbReference>
<comment type="similarity">
    <text evidence="2">Belongs to the NAD(P)-dependent epimerase/dehydratase family. Dihydroflavonol-4-reductase subfamily.</text>
</comment>
<evidence type="ECO:0000313" key="4">
    <source>
        <dbReference type="EMBL" id="KAL0952716.1"/>
    </source>
</evidence>
<dbReference type="Pfam" id="PF01370">
    <property type="entry name" value="Epimerase"/>
    <property type="match status" value="1"/>
</dbReference>
<dbReference type="SUPFAM" id="SSF51735">
    <property type="entry name" value="NAD(P)-binding Rossmann-fold domains"/>
    <property type="match status" value="1"/>
</dbReference>
<dbReference type="PANTHER" id="PTHR10366:SF564">
    <property type="entry name" value="STEROL-4-ALPHA-CARBOXYLATE 3-DEHYDROGENASE, DECARBOXYLATING"/>
    <property type="match status" value="1"/>
</dbReference>
<accession>A0ABR3JAZ9</accession>
<keyword evidence="1" id="KW-0560">Oxidoreductase</keyword>
<comment type="caution">
    <text evidence="4">The sequence shown here is derived from an EMBL/GenBank/DDBJ whole genome shotgun (WGS) entry which is preliminary data.</text>
</comment>
<sequence length="235" mass="25660">MQCCDSIVSVTPQLNLITECHQSSSRLPLYDDLSSVSRLFCYINLLFSENTSTHASSVMPFVDPPPLILVTGVNGHLESTTALRLLQKGYRARGTVRTLQSAKYVTDGFIKLGVGDNFSLVEVANISALHAFAQAVKDADAVAHIASPVTLDATRPEEQYVPAVEGSVNLLKTIVEYGPGVKKLIFMGSIGSVIMTKKYSYKEVVTPDDWNVVTDELVKISVIPLSVFTFMWDPS</sequence>
<evidence type="ECO:0000259" key="3">
    <source>
        <dbReference type="Pfam" id="PF01370"/>
    </source>
</evidence>
<proteinExistence type="inferred from homology"/>
<protein>
    <recommendedName>
        <fullName evidence="3">NAD-dependent epimerase/dehydratase domain-containing protein</fullName>
    </recommendedName>
</protein>
<evidence type="ECO:0000256" key="2">
    <source>
        <dbReference type="ARBA" id="ARBA00023445"/>
    </source>
</evidence>
<reference evidence="5" key="1">
    <citation type="submission" date="2024-06" db="EMBL/GenBank/DDBJ databases">
        <title>Multi-omics analyses provide insights into the biosynthesis of the anticancer antibiotic pleurotin in Hohenbuehelia grisea.</title>
        <authorList>
            <person name="Weaver J.A."/>
            <person name="Alberti F."/>
        </authorList>
    </citation>
    <scope>NUCLEOTIDE SEQUENCE [LARGE SCALE GENOMIC DNA]</scope>
    <source>
        <strain evidence="5">T-177</strain>
    </source>
</reference>
<dbReference type="EMBL" id="JASNQZ010000010">
    <property type="protein sequence ID" value="KAL0952716.1"/>
    <property type="molecule type" value="Genomic_DNA"/>
</dbReference>
<feature type="domain" description="NAD-dependent epimerase/dehydratase" evidence="3">
    <location>
        <begin position="68"/>
        <end position="189"/>
    </location>
</feature>
<gene>
    <name evidence="4" type="ORF">HGRIS_006951</name>
</gene>
<dbReference type="InterPro" id="IPR050425">
    <property type="entry name" value="NAD(P)_dehydrat-like"/>
</dbReference>